<evidence type="ECO:0000313" key="7">
    <source>
        <dbReference type="EMBL" id="GAO43602.1"/>
    </source>
</evidence>
<comment type="cofactor">
    <cofactor evidence="1">
        <name>pyridoxal 5'-phosphate</name>
        <dbReference type="ChEBI" id="CHEBI:597326"/>
    </cofactor>
</comment>
<dbReference type="SUPFAM" id="SSF53686">
    <property type="entry name" value="Tryptophan synthase beta subunit-like PLP-dependent enzymes"/>
    <property type="match status" value="1"/>
</dbReference>
<keyword evidence="8" id="KW-1185">Reference proteome</keyword>
<keyword evidence="3 5" id="KW-0663">Pyridoxal phosphate</keyword>
<dbReference type="InterPro" id="IPR036052">
    <property type="entry name" value="TrpB-like_PALP_sf"/>
</dbReference>
<comment type="similarity">
    <text evidence="2">Belongs to the ACC deaminase/D-cysteine desulfhydrase family.</text>
</comment>
<feature type="modified residue" description="N6-(pyridoxal phosphate)lysine" evidence="5">
    <location>
        <position position="41"/>
    </location>
</feature>
<feature type="domain" description="Tryptophan synthase beta chain-like PALP" evidence="6">
    <location>
        <begin position="8"/>
        <end position="290"/>
    </location>
</feature>
<protein>
    <submittedName>
        <fullName evidence="7">Putative D-cysteine desulfhydrase</fullName>
    </submittedName>
</protein>
<dbReference type="PIRSF" id="PIRSF006278">
    <property type="entry name" value="ACCD_DCysDesulf"/>
    <property type="match status" value="1"/>
</dbReference>
<organism evidence="7 8">
    <name type="scientific">Flavihumibacter petaseus NBRC 106054</name>
    <dbReference type="NCBI Taxonomy" id="1220578"/>
    <lineage>
        <taxon>Bacteria</taxon>
        <taxon>Pseudomonadati</taxon>
        <taxon>Bacteroidota</taxon>
        <taxon>Chitinophagia</taxon>
        <taxon>Chitinophagales</taxon>
        <taxon>Chitinophagaceae</taxon>
        <taxon>Flavihumibacter</taxon>
    </lineage>
</organism>
<dbReference type="Pfam" id="PF00291">
    <property type="entry name" value="PALP"/>
    <property type="match status" value="1"/>
</dbReference>
<accession>A0A0E9N0R4</accession>
<dbReference type="PANTHER" id="PTHR43780:SF2">
    <property type="entry name" value="1-AMINOCYCLOPROPANE-1-CARBOXYLATE DEAMINASE-RELATED"/>
    <property type="match status" value="1"/>
</dbReference>
<evidence type="ECO:0000256" key="3">
    <source>
        <dbReference type="ARBA" id="ARBA00022898"/>
    </source>
</evidence>
<dbReference type="STRING" id="1220578.FPE01S_02_07080"/>
<evidence type="ECO:0000256" key="5">
    <source>
        <dbReference type="PIRSR" id="PIRSR006278-2"/>
    </source>
</evidence>
<dbReference type="EMBL" id="BBWV01000002">
    <property type="protein sequence ID" value="GAO43602.1"/>
    <property type="molecule type" value="Genomic_DNA"/>
</dbReference>
<evidence type="ECO:0000313" key="8">
    <source>
        <dbReference type="Proteomes" id="UP000033121"/>
    </source>
</evidence>
<comment type="caution">
    <text evidence="7">The sequence shown here is derived from an EMBL/GenBank/DDBJ whole genome shotgun (WGS) entry which is preliminary data.</text>
</comment>
<evidence type="ECO:0000256" key="2">
    <source>
        <dbReference type="ARBA" id="ARBA00008639"/>
    </source>
</evidence>
<dbReference type="RefSeq" id="WP_052955769.1">
    <property type="nucleotide sequence ID" value="NZ_BBWV01000002.1"/>
</dbReference>
<dbReference type="InterPro" id="IPR027278">
    <property type="entry name" value="ACCD_DCysDesulf"/>
</dbReference>
<dbReference type="AlphaFoldDB" id="A0A0E9N0R4"/>
<dbReference type="OrthoDB" id="9801249at2"/>
<gene>
    <name evidence="7" type="ORF">FPE01S_02_07080</name>
</gene>
<name>A0A0E9N0R4_9BACT</name>
<evidence type="ECO:0000256" key="1">
    <source>
        <dbReference type="ARBA" id="ARBA00001933"/>
    </source>
</evidence>
<evidence type="ECO:0000259" key="6">
    <source>
        <dbReference type="Pfam" id="PF00291"/>
    </source>
</evidence>
<dbReference type="PANTHER" id="PTHR43780">
    <property type="entry name" value="1-AMINOCYCLOPROPANE-1-CARBOXYLATE DEAMINASE-RELATED"/>
    <property type="match status" value="1"/>
</dbReference>
<dbReference type="Gene3D" id="3.40.50.1100">
    <property type="match status" value="2"/>
</dbReference>
<sequence>MNLNLHTNPPTLQELPGFPGQTVAADCLRLDQVHPVVSGNKWYKLRYWLEKAKSENKDRLLTFGGAYSNHVVATALAAALHGLASAAIIRGEEQELNSHTLQAARRYGMTLYPVSRQLYRQLQETPENIAADLGEILLKNNTLIIPEGGSGNDGIRGAATILQHLENLSGYTHIAAAVGTGTTLAGLLRSSLPEQQVIGISSLKGTDTITPAIREWVPESRDRFRIWQDFHFGGYARHQPELFDFMNHLYDTWNLPTDFVYTAKLLYGISKLAGRNYFSPGDRILIIHSGGLQGNLSLPQGTLNFLSAEA</sequence>
<dbReference type="InterPro" id="IPR001926">
    <property type="entry name" value="TrpB-like_PALP"/>
</dbReference>
<dbReference type="Proteomes" id="UP000033121">
    <property type="component" value="Unassembled WGS sequence"/>
</dbReference>
<evidence type="ECO:0000256" key="4">
    <source>
        <dbReference type="PIRSR" id="PIRSR006278-1"/>
    </source>
</evidence>
<dbReference type="GO" id="GO:0019148">
    <property type="term" value="F:D-cysteine desulfhydrase activity"/>
    <property type="evidence" value="ECO:0007669"/>
    <property type="project" value="TreeGrafter"/>
</dbReference>
<reference evidence="7 8" key="1">
    <citation type="submission" date="2015-04" db="EMBL/GenBank/DDBJ databases">
        <title>Whole genome shotgun sequence of Flavihumibacter petaseus NBRC 106054.</title>
        <authorList>
            <person name="Miyazawa S."/>
            <person name="Hosoyama A."/>
            <person name="Hashimoto M."/>
            <person name="Noguchi M."/>
            <person name="Tsuchikane K."/>
            <person name="Ohji S."/>
            <person name="Yamazoe A."/>
            <person name="Ichikawa N."/>
            <person name="Kimura A."/>
            <person name="Fujita N."/>
        </authorList>
    </citation>
    <scope>NUCLEOTIDE SEQUENCE [LARGE SCALE GENOMIC DNA]</scope>
    <source>
        <strain evidence="7 8">NBRC 106054</strain>
    </source>
</reference>
<feature type="active site" description="Nucleophile" evidence="4">
    <location>
        <position position="68"/>
    </location>
</feature>
<proteinExistence type="inferred from homology"/>